<dbReference type="OrthoDB" id="1202605at2"/>
<accession>A0A5S3PHH0</accession>
<protein>
    <recommendedName>
        <fullName evidence="4">Periplasmic heavy metal sensor</fullName>
    </recommendedName>
</protein>
<dbReference type="AlphaFoldDB" id="A0A5S3PHH0"/>
<dbReference type="RefSeq" id="WP_138659338.1">
    <property type="nucleotide sequence ID" value="NZ_VATY01000004.1"/>
</dbReference>
<sequence>MKNNLLLYILLGFLVLVNSFFLFKHFSAGDNDERGRGPRPGNFIAKQLEFDDSQTQKFEKLDMEHRENINMLLADIRELKDSLFDRLSDETVDDSEINAIASQIANKEKTKELETFRFFKAVGELCNDNQKELLKSIIKDALGRQGPPGRNGPPRRSPGEEGRPPPPRH</sequence>
<comment type="caution">
    <text evidence="2">The sequence shown here is derived from an EMBL/GenBank/DDBJ whole genome shotgun (WGS) entry which is preliminary data.</text>
</comment>
<dbReference type="Gene3D" id="1.20.120.1490">
    <property type="match status" value="1"/>
</dbReference>
<evidence type="ECO:0000313" key="2">
    <source>
        <dbReference type="EMBL" id="TMM53714.1"/>
    </source>
</evidence>
<reference evidence="2 3" key="1">
    <citation type="submission" date="2019-05" db="EMBL/GenBank/DDBJ databases">
        <authorList>
            <person name="Zhang J.-Y."/>
            <person name="Feg X."/>
            <person name="Du Z.-J."/>
        </authorList>
    </citation>
    <scope>NUCLEOTIDE SEQUENCE [LARGE SCALE GENOMIC DNA]</scope>
    <source>
        <strain evidence="2 3">RZ26</strain>
    </source>
</reference>
<proteinExistence type="predicted"/>
<feature type="compositionally biased region" description="Low complexity" evidence="1">
    <location>
        <begin position="143"/>
        <end position="154"/>
    </location>
</feature>
<evidence type="ECO:0000256" key="1">
    <source>
        <dbReference type="SAM" id="MobiDB-lite"/>
    </source>
</evidence>
<feature type="region of interest" description="Disordered" evidence="1">
    <location>
        <begin position="139"/>
        <end position="169"/>
    </location>
</feature>
<gene>
    <name evidence="2" type="ORF">FEE95_17605</name>
</gene>
<name>A0A5S3PHH0_9FLAO</name>
<evidence type="ECO:0000313" key="3">
    <source>
        <dbReference type="Proteomes" id="UP000310314"/>
    </source>
</evidence>
<organism evidence="2 3">
    <name type="scientific">Maribacter algarum</name>
    <name type="common">ex Zhang et al. 2020</name>
    <dbReference type="NCBI Taxonomy" id="2578118"/>
    <lineage>
        <taxon>Bacteria</taxon>
        <taxon>Pseudomonadati</taxon>
        <taxon>Bacteroidota</taxon>
        <taxon>Flavobacteriia</taxon>
        <taxon>Flavobacteriales</taxon>
        <taxon>Flavobacteriaceae</taxon>
        <taxon>Maribacter</taxon>
    </lineage>
</organism>
<dbReference type="EMBL" id="VATY01000004">
    <property type="protein sequence ID" value="TMM53714.1"/>
    <property type="molecule type" value="Genomic_DNA"/>
</dbReference>
<dbReference type="Proteomes" id="UP000310314">
    <property type="component" value="Unassembled WGS sequence"/>
</dbReference>
<evidence type="ECO:0008006" key="4">
    <source>
        <dbReference type="Google" id="ProtNLM"/>
    </source>
</evidence>
<keyword evidence="3" id="KW-1185">Reference proteome</keyword>